<reference evidence="3" key="1">
    <citation type="submission" date="2022-11" db="EMBL/GenBank/DDBJ databases">
        <title>Robbsia betulipollinis sp. nov., isolated from pollen of birch (Betula pendula).</title>
        <authorList>
            <person name="Shi H."/>
            <person name="Ambika Manirajan B."/>
            <person name="Ratering S."/>
            <person name="Geissler-Plaum R."/>
            <person name="Schnell S."/>
        </authorList>
    </citation>
    <scope>NUCLEOTIDE SEQUENCE</scope>
    <source>
        <strain evidence="3">Bb-Pol-6</strain>
    </source>
</reference>
<keyword evidence="2" id="KW-0812">Transmembrane</keyword>
<dbReference type="SUPFAM" id="SSF103088">
    <property type="entry name" value="OmpA-like"/>
    <property type="match status" value="1"/>
</dbReference>
<sequence>MNRYRYHAQRNGMRAPEESPFWISMSDMMTGMTALFLVLACAVMVMWTLDTTRPVTPPPAPDAKISPDAAPVQLAQPPRDPAADVPPGGGHDTNRLAVYQTEIAAAMKKISVLSRQYGFSVDTDTGTIDLGQSAVFPRDSDRLTPEQEAQLRRYVAQLMGLLHDDPALSPLKGIIVQGFTDSAGSYLFNLDLSARRSERLMCALLDQGNGAAMTDAERQTIRQLFRVGGYSAGEQKQSAQASRRLALKLDFYGLDERRQVPGPLAMPIGACALESR</sequence>
<dbReference type="RefSeq" id="WP_267846985.1">
    <property type="nucleotide sequence ID" value="NZ_JAPMXC010000001.1"/>
</dbReference>
<feature type="region of interest" description="Disordered" evidence="1">
    <location>
        <begin position="56"/>
        <end position="93"/>
    </location>
</feature>
<accession>A0ABT3ZMR1</accession>
<dbReference type="InterPro" id="IPR036737">
    <property type="entry name" value="OmpA-like_sf"/>
</dbReference>
<keyword evidence="2" id="KW-1133">Transmembrane helix</keyword>
<organism evidence="3 4">
    <name type="scientific">Robbsia betulipollinis</name>
    <dbReference type="NCBI Taxonomy" id="2981849"/>
    <lineage>
        <taxon>Bacteria</taxon>
        <taxon>Pseudomonadati</taxon>
        <taxon>Pseudomonadota</taxon>
        <taxon>Betaproteobacteria</taxon>
        <taxon>Burkholderiales</taxon>
        <taxon>Burkholderiaceae</taxon>
        <taxon>Robbsia</taxon>
    </lineage>
</organism>
<keyword evidence="4" id="KW-1185">Reference proteome</keyword>
<feature type="transmembrane region" description="Helical" evidence="2">
    <location>
        <begin position="21"/>
        <end position="49"/>
    </location>
</feature>
<name>A0ABT3ZMR1_9BURK</name>
<keyword evidence="2" id="KW-0472">Membrane</keyword>
<proteinExistence type="predicted"/>
<gene>
    <name evidence="3" type="ORF">OVY01_08285</name>
</gene>
<evidence type="ECO:0000256" key="1">
    <source>
        <dbReference type="SAM" id="MobiDB-lite"/>
    </source>
</evidence>
<evidence type="ECO:0000256" key="2">
    <source>
        <dbReference type="SAM" id="Phobius"/>
    </source>
</evidence>
<evidence type="ECO:0000313" key="3">
    <source>
        <dbReference type="EMBL" id="MCY0387230.1"/>
    </source>
</evidence>
<dbReference type="Gene3D" id="3.30.1330.60">
    <property type="entry name" value="OmpA-like domain"/>
    <property type="match status" value="1"/>
</dbReference>
<comment type="caution">
    <text evidence="3">The sequence shown here is derived from an EMBL/GenBank/DDBJ whole genome shotgun (WGS) entry which is preliminary data.</text>
</comment>
<dbReference type="Proteomes" id="UP001082899">
    <property type="component" value="Unassembled WGS sequence"/>
</dbReference>
<protein>
    <submittedName>
        <fullName evidence="3">OmpA family protein</fullName>
    </submittedName>
</protein>
<evidence type="ECO:0000313" key="4">
    <source>
        <dbReference type="Proteomes" id="UP001082899"/>
    </source>
</evidence>
<dbReference type="EMBL" id="JAPMXC010000001">
    <property type="protein sequence ID" value="MCY0387230.1"/>
    <property type="molecule type" value="Genomic_DNA"/>
</dbReference>